<dbReference type="Proteomes" id="UP000190274">
    <property type="component" value="Chromosome H"/>
</dbReference>
<feature type="compositionally biased region" description="Acidic residues" evidence="5">
    <location>
        <begin position="72"/>
        <end position="82"/>
    </location>
</feature>
<dbReference type="SMART" id="SM00184">
    <property type="entry name" value="RING"/>
    <property type="match status" value="1"/>
</dbReference>
<keyword evidence="2 4" id="KW-0863">Zinc-finger</keyword>
<feature type="compositionally biased region" description="Low complexity" evidence="5">
    <location>
        <begin position="96"/>
        <end position="113"/>
    </location>
</feature>
<keyword evidence="8" id="KW-1185">Reference proteome</keyword>
<proteinExistence type="predicted"/>
<protein>
    <submittedName>
        <fullName evidence="7">LADA_0H09494g1_1</fullName>
    </submittedName>
</protein>
<dbReference type="InterPro" id="IPR013083">
    <property type="entry name" value="Znf_RING/FYVE/PHD"/>
</dbReference>
<dbReference type="OrthoDB" id="6270329at2759"/>
<evidence type="ECO:0000256" key="3">
    <source>
        <dbReference type="ARBA" id="ARBA00022833"/>
    </source>
</evidence>
<evidence type="ECO:0000259" key="6">
    <source>
        <dbReference type="PROSITE" id="PS50089"/>
    </source>
</evidence>
<organism evidence="7 8">
    <name type="scientific">Lachancea dasiensis</name>
    <dbReference type="NCBI Taxonomy" id="1072105"/>
    <lineage>
        <taxon>Eukaryota</taxon>
        <taxon>Fungi</taxon>
        <taxon>Dikarya</taxon>
        <taxon>Ascomycota</taxon>
        <taxon>Saccharomycotina</taxon>
        <taxon>Saccharomycetes</taxon>
        <taxon>Saccharomycetales</taxon>
        <taxon>Saccharomycetaceae</taxon>
        <taxon>Lachancea</taxon>
    </lineage>
</organism>
<dbReference type="EMBL" id="LT598461">
    <property type="protein sequence ID" value="SCU97946.1"/>
    <property type="molecule type" value="Genomic_DNA"/>
</dbReference>
<evidence type="ECO:0000313" key="8">
    <source>
        <dbReference type="Proteomes" id="UP000190274"/>
    </source>
</evidence>
<reference evidence="7 8" key="1">
    <citation type="submission" date="2016-03" db="EMBL/GenBank/DDBJ databases">
        <authorList>
            <person name="Devillers H."/>
        </authorList>
    </citation>
    <scope>NUCLEOTIDE SEQUENCE [LARGE SCALE GENOMIC DNA]</scope>
    <source>
        <strain evidence="7">CBS 10888</strain>
    </source>
</reference>
<evidence type="ECO:0000256" key="1">
    <source>
        <dbReference type="ARBA" id="ARBA00022723"/>
    </source>
</evidence>
<feature type="region of interest" description="Disordered" evidence="5">
    <location>
        <begin position="1"/>
        <end position="177"/>
    </location>
</feature>
<keyword evidence="1" id="KW-0479">Metal-binding</keyword>
<dbReference type="GO" id="GO:0008270">
    <property type="term" value="F:zinc ion binding"/>
    <property type="evidence" value="ECO:0007669"/>
    <property type="project" value="UniProtKB-KW"/>
</dbReference>
<accession>A0A1G4K2T8</accession>
<evidence type="ECO:0000256" key="5">
    <source>
        <dbReference type="SAM" id="MobiDB-lite"/>
    </source>
</evidence>
<dbReference type="Pfam" id="PF00097">
    <property type="entry name" value="zf-C3HC4"/>
    <property type="match status" value="1"/>
</dbReference>
<dbReference type="GO" id="GO:0016567">
    <property type="term" value="P:protein ubiquitination"/>
    <property type="evidence" value="ECO:0007669"/>
    <property type="project" value="UniProtKB-UniPathway"/>
</dbReference>
<keyword evidence="3" id="KW-0862">Zinc</keyword>
<name>A0A1G4K2T8_9SACH</name>
<dbReference type="SUPFAM" id="SSF57850">
    <property type="entry name" value="RING/U-box"/>
    <property type="match status" value="1"/>
</dbReference>
<dbReference type="UniPathway" id="UPA00143"/>
<dbReference type="PROSITE" id="PS00518">
    <property type="entry name" value="ZF_RING_1"/>
    <property type="match status" value="1"/>
</dbReference>
<feature type="domain" description="RING-type" evidence="6">
    <location>
        <begin position="187"/>
        <end position="231"/>
    </location>
</feature>
<dbReference type="PANTHER" id="PTHR23041:SF78">
    <property type="entry name" value="E3 UBIQUITIN-PROTEIN LIGASE RNF4"/>
    <property type="match status" value="1"/>
</dbReference>
<evidence type="ECO:0000313" key="7">
    <source>
        <dbReference type="EMBL" id="SCU97946.1"/>
    </source>
</evidence>
<dbReference type="AlphaFoldDB" id="A0A1G4K2T8"/>
<dbReference type="PANTHER" id="PTHR23041">
    <property type="entry name" value="RING FINGER DOMAIN-CONTAINING"/>
    <property type="match status" value="1"/>
</dbReference>
<feature type="compositionally biased region" description="Basic residues" evidence="5">
    <location>
        <begin position="26"/>
        <end position="36"/>
    </location>
</feature>
<dbReference type="PROSITE" id="PS50089">
    <property type="entry name" value="ZF_RING_2"/>
    <property type="match status" value="1"/>
</dbReference>
<dbReference type="Gene3D" id="3.30.40.10">
    <property type="entry name" value="Zinc/RING finger domain, C3HC4 (zinc finger)"/>
    <property type="match status" value="1"/>
</dbReference>
<feature type="compositionally biased region" description="Acidic residues" evidence="5">
    <location>
        <begin position="42"/>
        <end position="62"/>
    </location>
</feature>
<dbReference type="InterPro" id="IPR047134">
    <property type="entry name" value="RNF4"/>
</dbReference>
<dbReference type="InterPro" id="IPR018957">
    <property type="entry name" value="Znf_C3HC4_RING-type"/>
</dbReference>
<feature type="compositionally biased region" description="Basic and acidic residues" evidence="5">
    <location>
        <begin position="122"/>
        <end position="132"/>
    </location>
</feature>
<dbReference type="STRING" id="1266660.A0A1G4K2T8"/>
<evidence type="ECO:0000256" key="2">
    <source>
        <dbReference type="ARBA" id="ARBA00022771"/>
    </source>
</evidence>
<evidence type="ECO:0000256" key="4">
    <source>
        <dbReference type="PROSITE-ProRule" id="PRU00175"/>
    </source>
</evidence>
<dbReference type="InterPro" id="IPR017907">
    <property type="entry name" value="Znf_RING_CS"/>
</dbReference>
<sequence>MNRSAGAHSDRSSMDSLGSEDEFHYYRQRQRKRRRVDRALYDNDDDDDDDGDDGDEGDDGAEDVSAVSTEDGYFDSLEDELEQALITTPGPNHVDPILVPSPGSSSPLEPGHSAAENEVIELGEHSEPESAREASTIGSNPEPTEIPESPEALEILDHGPSPSPSQPPAPSTPIPRSEHKRACDYKCPICFEPPEAALFTPCGHIFCTECLFQMLNSTRTNRKAGQCALCRRDVKLKEVRLLILRKKRIPKSA</sequence>
<feature type="compositionally biased region" description="Pro residues" evidence="5">
    <location>
        <begin position="161"/>
        <end position="173"/>
    </location>
</feature>
<dbReference type="InterPro" id="IPR001841">
    <property type="entry name" value="Znf_RING"/>
</dbReference>
<gene>
    <name evidence="7" type="ORF">LADA_0H09494G</name>
</gene>